<comment type="caution">
    <text evidence="2">The sequence shown here is derived from an EMBL/GenBank/DDBJ whole genome shotgun (WGS) entry which is preliminary data.</text>
</comment>
<dbReference type="GO" id="GO:0003677">
    <property type="term" value="F:DNA binding"/>
    <property type="evidence" value="ECO:0007669"/>
    <property type="project" value="InterPro"/>
</dbReference>
<dbReference type="Gene3D" id="3.40.50.1390">
    <property type="entry name" value="Resolvase, N-terminal catalytic domain"/>
    <property type="match status" value="1"/>
</dbReference>
<dbReference type="InterPro" id="IPR050639">
    <property type="entry name" value="SSR_resolvase"/>
</dbReference>
<gene>
    <name evidence="2" type="ORF">PND83_13300</name>
</gene>
<dbReference type="Proteomes" id="UP001211006">
    <property type="component" value="Unassembled WGS sequence"/>
</dbReference>
<proteinExistence type="predicted"/>
<protein>
    <submittedName>
        <fullName evidence="2">Recombinase family protein</fullName>
    </submittedName>
</protein>
<sequence>MDSNKSKRVVVYCRVATQAQLDGDHTLEAQSARLHEQAERLGYEIVGKVSEYEKGTSLDRDGWKRACQKAVKQKADILLVADLTRIARDPILWMQALRELSGKGVWIQSAAEPAAFQVNPFFHLWLPPGIQWQLTLHELWKTYRRNNENSD</sequence>
<dbReference type="GO" id="GO:0000150">
    <property type="term" value="F:DNA strand exchange activity"/>
    <property type="evidence" value="ECO:0007669"/>
    <property type="project" value="InterPro"/>
</dbReference>
<name>A0AAW6C562_FLAPL</name>
<evidence type="ECO:0000259" key="1">
    <source>
        <dbReference type="SMART" id="SM00857"/>
    </source>
</evidence>
<dbReference type="InterPro" id="IPR006119">
    <property type="entry name" value="Resolv_N"/>
</dbReference>
<feature type="domain" description="Resolvase/invertase-type recombinase catalytic" evidence="1">
    <location>
        <begin position="9"/>
        <end position="120"/>
    </location>
</feature>
<dbReference type="PANTHER" id="PTHR30461:SF23">
    <property type="entry name" value="DNA RECOMBINASE-RELATED"/>
    <property type="match status" value="1"/>
</dbReference>
<accession>A0AAW6C562</accession>
<dbReference type="SMART" id="SM00857">
    <property type="entry name" value="Resolvase"/>
    <property type="match status" value="1"/>
</dbReference>
<dbReference type="InterPro" id="IPR036162">
    <property type="entry name" value="Resolvase-like_N_sf"/>
</dbReference>
<dbReference type="PANTHER" id="PTHR30461">
    <property type="entry name" value="DNA-INVERTASE FROM LAMBDOID PROPHAGE"/>
    <property type="match status" value="1"/>
</dbReference>
<dbReference type="Pfam" id="PF00239">
    <property type="entry name" value="Resolvase"/>
    <property type="match status" value="1"/>
</dbReference>
<reference evidence="2" key="1">
    <citation type="submission" date="2023-01" db="EMBL/GenBank/DDBJ databases">
        <title>Human gut microbiome strain richness.</title>
        <authorList>
            <person name="Chen-Liaw A."/>
        </authorList>
    </citation>
    <scope>NUCLEOTIDE SEQUENCE</scope>
    <source>
        <strain evidence="2">2225st1_A6_2225SCRN_200828</strain>
    </source>
</reference>
<dbReference type="AlphaFoldDB" id="A0AAW6C562"/>
<evidence type="ECO:0000313" key="3">
    <source>
        <dbReference type="Proteomes" id="UP001211006"/>
    </source>
</evidence>
<dbReference type="SUPFAM" id="SSF53041">
    <property type="entry name" value="Resolvase-like"/>
    <property type="match status" value="1"/>
</dbReference>
<dbReference type="RefSeq" id="WP_271907633.1">
    <property type="nucleotide sequence ID" value="NZ_JAQLWN010000037.1"/>
</dbReference>
<evidence type="ECO:0000313" key="2">
    <source>
        <dbReference type="EMBL" id="MDB7906960.1"/>
    </source>
</evidence>
<dbReference type="CDD" id="cd00338">
    <property type="entry name" value="Ser_Recombinase"/>
    <property type="match status" value="1"/>
</dbReference>
<organism evidence="2 3">
    <name type="scientific">Flavonifractor plautii</name>
    <name type="common">Fusobacterium plautii</name>
    <dbReference type="NCBI Taxonomy" id="292800"/>
    <lineage>
        <taxon>Bacteria</taxon>
        <taxon>Bacillati</taxon>
        <taxon>Bacillota</taxon>
        <taxon>Clostridia</taxon>
        <taxon>Eubacteriales</taxon>
        <taxon>Oscillospiraceae</taxon>
        <taxon>Flavonifractor</taxon>
    </lineage>
</organism>
<dbReference type="EMBL" id="JAQLWO010000014">
    <property type="protein sequence ID" value="MDB7906960.1"/>
    <property type="molecule type" value="Genomic_DNA"/>
</dbReference>